<keyword evidence="8" id="KW-1185">Reference proteome</keyword>
<dbReference type="GO" id="GO:0004386">
    <property type="term" value="F:helicase activity"/>
    <property type="evidence" value="ECO:0007669"/>
    <property type="project" value="UniProtKB-KW"/>
</dbReference>
<dbReference type="GO" id="GO:0005524">
    <property type="term" value="F:ATP binding"/>
    <property type="evidence" value="ECO:0007669"/>
    <property type="project" value="UniProtKB-KW"/>
</dbReference>
<evidence type="ECO:0000256" key="3">
    <source>
        <dbReference type="ARBA" id="ARBA00022806"/>
    </source>
</evidence>
<comment type="caution">
    <text evidence="7">The sequence shown here is derived from an EMBL/GenBank/DDBJ whole genome shotgun (WGS) entry which is preliminary data.</text>
</comment>
<gene>
    <name evidence="7" type="ORF">F3Y22_tig00110328pilonHSYRG00744</name>
</gene>
<name>A0A6A3B2N1_HIBSY</name>
<accession>A0A6A3B2N1</accession>
<evidence type="ECO:0008006" key="9">
    <source>
        <dbReference type="Google" id="ProtNLM"/>
    </source>
</evidence>
<feature type="region of interest" description="Disordered" evidence="6">
    <location>
        <begin position="1"/>
        <end position="34"/>
    </location>
</feature>
<sequence>MSSKSIPVTSRTRSKWREAMSFCGDSKRRKTPEETAQVRILIEKSDDELRVQDGSNLQPGIIWLSSDDDNDEEEDSDDDDSVGVSDDDLLNTSGEDNLDSNISEENLILKEENEENFLPHKFTFGVEEEIIPEKMEFEKEMDYLWSEMHSSMVFEFGSTSTLSSMVENEVVNVSESEHDRTTLSRCRQEGHHLVLNEEVGMKCKFCFPTDGYQRYVTTFLSLGDLGGRHGIRATLEVAMASERPVGCFAKVAMHVPTRWASEAIRPRPSESIRCHPRASEAIRTSYVRASEGIRASYARESEGNRARVGRPEYMATYKVVRFPSHGCPRIPSHSSLGCPRMPSHSSFGWPRSDGLGCPACWGVHGDLCEDSNRDIPDIDHSANIECTMWGIIPDLKLFLQTYLNEYPSFRLVIVAPRNTLLTWETEFRKWKIDIPLHNLNSENIFWQGKPVSTVFLIKIDLLSDAW</sequence>
<evidence type="ECO:0000256" key="6">
    <source>
        <dbReference type="SAM" id="MobiDB-lite"/>
    </source>
</evidence>
<keyword evidence="3" id="KW-0347">Helicase</keyword>
<dbReference type="AlphaFoldDB" id="A0A6A3B2N1"/>
<comment type="subcellular location">
    <subcellularLocation>
        <location evidence="1">Nucleus</location>
    </subcellularLocation>
</comment>
<keyword evidence="3" id="KW-0378">Hydrolase</keyword>
<dbReference type="PANTHER" id="PTHR45821">
    <property type="entry name" value="SNF2 DOMAIN-CONTAINING PROTEIN CLASSY 2-RELATED"/>
    <property type="match status" value="1"/>
</dbReference>
<evidence type="ECO:0000313" key="7">
    <source>
        <dbReference type="EMBL" id="KAE8709877.1"/>
    </source>
</evidence>
<dbReference type="GO" id="GO:0005634">
    <property type="term" value="C:nucleus"/>
    <property type="evidence" value="ECO:0007669"/>
    <property type="project" value="UniProtKB-SubCell"/>
</dbReference>
<feature type="compositionally biased region" description="Polar residues" evidence="6">
    <location>
        <begin position="1"/>
        <end position="11"/>
    </location>
</feature>
<organism evidence="7 8">
    <name type="scientific">Hibiscus syriacus</name>
    <name type="common">Rose of Sharon</name>
    <dbReference type="NCBI Taxonomy" id="106335"/>
    <lineage>
        <taxon>Eukaryota</taxon>
        <taxon>Viridiplantae</taxon>
        <taxon>Streptophyta</taxon>
        <taxon>Embryophyta</taxon>
        <taxon>Tracheophyta</taxon>
        <taxon>Spermatophyta</taxon>
        <taxon>Magnoliopsida</taxon>
        <taxon>eudicotyledons</taxon>
        <taxon>Gunneridae</taxon>
        <taxon>Pentapetalae</taxon>
        <taxon>rosids</taxon>
        <taxon>malvids</taxon>
        <taxon>Malvales</taxon>
        <taxon>Malvaceae</taxon>
        <taxon>Malvoideae</taxon>
        <taxon>Hibiscus</taxon>
    </lineage>
</organism>
<keyword evidence="4" id="KW-0067">ATP-binding</keyword>
<evidence type="ECO:0000256" key="1">
    <source>
        <dbReference type="ARBA" id="ARBA00004123"/>
    </source>
</evidence>
<dbReference type="EMBL" id="VEPZ02000934">
    <property type="protein sequence ID" value="KAE8709877.1"/>
    <property type="molecule type" value="Genomic_DNA"/>
</dbReference>
<dbReference type="InterPro" id="IPR044567">
    <property type="entry name" value="CLSY/DRD1"/>
</dbReference>
<evidence type="ECO:0000256" key="5">
    <source>
        <dbReference type="ARBA" id="ARBA00023242"/>
    </source>
</evidence>
<dbReference type="PANTHER" id="PTHR45821:SF5">
    <property type="entry name" value="SNF2 DOMAIN-CONTAINING PROTEIN CLASSY 4"/>
    <property type="match status" value="1"/>
</dbReference>
<dbReference type="Proteomes" id="UP000436088">
    <property type="component" value="Unassembled WGS sequence"/>
</dbReference>
<feature type="compositionally biased region" description="Acidic residues" evidence="6">
    <location>
        <begin position="66"/>
        <end position="89"/>
    </location>
</feature>
<evidence type="ECO:0000256" key="2">
    <source>
        <dbReference type="ARBA" id="ARBA00022741"/>
    </source>
</evidence>
<reference evidence="7" key="1">
    <citation type="submission" date="2019-09" db="EMBL/GenBank/DDBJ databases">
        <title>Draft genome information of white flower Hibiscus syriacus.</title>
        <authorList>
            <person name="Kim Y.-M."/>
        </authorList>
    </citation>
    <scope>NUCLEOTIDE SEQUENCE [LARGE SCALE GENOMIC DNA]</scope>
    <source>
        <strain evidence="7">YM2019G1</strain>
    </source>
</reference>
<proteinExistence type="predicted"/>
<dbReference type="GO" id="GO:0080188">
    <property type="term" value="P:gene silencing by siRNA-directed DNA methylation"/>
    <property type="evidence" value="ECO:0007669"/>
    <property type="project" value="InterPro"/>
</dbReference>
<keyword evidence="2" id="KW-0547">Nucleotide-binding</keyword>
<protein>
    <recommendedName>
        <fullName evidence="9">SNF2 N-terminal domain-containing protein</fullName>
    </recommendedName>
</protein>
<keyword evidence="5" id="KW-0539">Nucleus</keyword>
<evidence type="ECO:0000313" key="8">
    <source>
        <dbReference type="Proteomes" id="UP000436088"/>
    </source>
</evidence>
<feature type="region of interest" description="Disordered" evidence="6">
    <location>
        <begin position="60"/>
        <end position="99"/>
    </location>
</feature>
<evidence type="ECO:0000256" key="4">
    <source>
        <dbReference type="ARBA" id="ARBA00022840"/>
    </source>
</evidence>